<dbReference type="Proteomes" id="UP001057738">
    <property type="component" value="Plasmid unnamed1"/>
</dbReference>
<evidence type="ECO:0000313" key="1">
    <source>
        <dbReference type="EMBL" id="UUY52408.1"/>
    </source>
</evidence>
<sequence>MIASTPVARWTWGEFVEDVDPLFRCLGDLMAARSVLASHRLALGEPTFRLAISEAGTEADMLFQSELSAAGSAEELAGAIRSAMRPGPIGSVDARCTVAGSLSTGAQEIRTEGVFDLAAFVDTGFATVDLITYSDTWMPYDLRGRAQSAVYEANAPRLASVLEELTEVLGSDMDPEDPTYFGTPTATGVVPHVDPDGTPSDSWARFEIPRRYEEFTHAPGFGHIGYRRSVSGEVRYVPVTDDRGVLGYFWASESEPAASFEPRDLDDDERYRTALTWLDRPRSASDRGLSPCQALTELTGRSLSDTEGPMRLTELRARAEDV</sequence>
<protein>
    <submittedName>
        <fullName evidence="1">Uncharacterized protein</fullName>
    </submittedName>
</protein>
<keyword evidence="1" id="KW-0614">Plasmid</keyword>
<evidence type="ECO:0000313" key="2">
    <source>
        <dbReference type="Proteomes" id="UP001057738"/>
    </source>
</evidence>
<gene>
    <name evidence="1" type="ORF">NRK68_34650</name>
</gene>
<name>A0ABY5Q8R7_9ACTN</name>
<dbReference type="RefSeq" id="WP_257858153.1">
    <property type="nucleotide sequence ID" value="NZ_CP102515.1"/>
</dbReference>
<reference evidence="1" key="1">
    <citation type="submission" date="2022-08" db="EMBL/GenBank/DDBJ databases">
        <authorList>
            <person name="Tian L."/>
        </authorList>
    </citation>
    <scope>NUCLEOTIDE SEQUENCE</scope>
    <source>
        <strain evidence="1">CM253</strain>
        <plasmid evidence="1">unnamed1</plasmid>
    </source>
</reference>
<dbReference type="EMBL" id="CP102515">
    <property type="protein sequence ID" value="UUY52408.1"/>
    <property type="molecule type" value="Genomic_DNA"/>
</dbReference>
<organism evidence="1 2">
    <name type="scientific">Streptomyces yangpuensis</name>
    <dbReference type="NCBI Taxonomy" id="1648182"/>
    <lineage>
        <taxon>Bacteria</taxon>
        <taxon>Bacillati</taxon>
        <taxon>Actinomycetota</taxon>
        <taxon>Actinomycetes</taxon>
        <taxon>Kitasatosporales</taxon>
        <taxon>Streptomycetaceae</taxon>
        <taxon>Streptomyces</taxon>
    </lineage>
</organism>
<proteinExistence type="predicted"/>
<keyword evidence="2" id="KW-1185">Reference proteome</keyword>
<geneLocation type="plasmid" evidence="1 2">
    <name>unnamed1</name>
</geneLocation>
<accession>A0ABY5Q8R7</accession>
<dbReference type="GeneID" id="95578679"/>